<comment type="caution">
    <text evidence="5">The sequence shown here is derived from an EMBL/GenBank/DDBJ whole genome shotgun (WGS) entry which is preliminary data.</text>
</comment>
<dbReference type="InterPro" id="IPR008599">
    <property type="entry name" value="Diacid_rec"/>
</dbReference>
<evidence type="ECO:0000313" key="5">
    <source>
        <dbReference type="EMBL" id="MBM7691529.1"/>
    </source>
</evidence>
<dbReference type="Proteomes" id="UP000823486">
    <property type="component" value="Unassembled WGS sequence"/>
</dbReference>
<name>A0ABS2QFF1_9BACI</name>
<evidence type="ECO:0000313" key="6">
    <source>
        <dbReference type="Proteomes" id="UP000823486"/>
    </source>
</evidence>
<dbReference type="Pfam" id="PF17853">
    <property type="entry name" value="GGDEF_2"/>
    <property type="match status" value="1"/>
</dbReference>
<sequence>MLTREIAETIVQETSVRLNRNVNIMNDQGIIIASRDSSRLYHIHEGALEVLKTGMSFSIPSNHDGKWKGSQPGINLPIVFQDQTVGVIGITGDPEEMKNFGGLVKMTTELMIKQAFMVTQAEWQQRTKEIIIEELLMGSPSFEQIDRRLSLLSIKFSPPFQTFVIQLKDRSVTNNAIIQRLEETVISTNCIIGFININQIFIAVFGLTDKQTQTQLDSVYNILKNLNLTFRLAYSTSFTTLDKFRQAYEDCNLALKIGDPLQEILPFAEIEAKALIYQIDKYKSERFSNRVLHESIQNFAPTLEAFFDNNLNMQQAADKLFIHRNTLIYRLNKIKQETGYDPRLFKDALTLQMAVWIKERSARNEE</sequence>
<dbReference type="Gene3D" id="1.10.10.2840">
    <property type="entry name" value="PucR C-terminal helix-turn-helix domain"/>
    <property type="match status" value="1"/>
</dbReference>
<dbReference type="Pfam" id="PF13556">
    <property type="entry name" value="HTH_30"/>
    <property type="match status" value="1"/>
</dbReference>
<accession>A0ABS2QFF1</accession>
<evidence type="ECO:0000259" key="3">
    <source>
        <dbReference type="Pfam" id="PF13556"/>
    </source>
</evidence>
<feature type="domain" description="CdaR GGDEF-like" evidence="4">
    <location>
        <begin position="142"/>
        <end position="257"/>
    </location>
</feature>
<dbReference type="PANTHER" id="PTHR33744">
    <property type="entry name" value="CARBOHYDRATE DIACID REGULATOR"/>
    <property type="match status" value="1"/>
</dbReference>
<reference evidence="5 6" key="1">
    <citation type="submission" date="2021-01" db="EMBL/GenBank/DDBJ databases">
        <title>Genomic Encyclopedia of Type Strains, Phase IV (KMG-IV): sequencing the most valuable type-strain genomes for metagenomic binning, comparative biology and taxonomic classification.</title>
        <authorList>
            <person name="Goeker M."/>
        </authorList>
    </citation>
    <scope>NUCLEOTIDE SEQUENCE [LARGE SCALE GENOMIC DNA]</scope>
    <source>
        <strain evidence="5 6">DSM 105482</strain>
    </source>
</reference>
<feature type="domain" description="PucR C-terminal helix-turn-helix" evidence="3">
    <location>
        <begin position="301"/>
        <end position="355"/>
    </location>
</feature>
<dbReference type="RefSeq" id="WP_204539246.1">
    <property type="nucleotide sequence ID" value="NZ_JAFBFI010000003.1"/>
</dbReference>
<proteinExistence type="inferred from homology"/>
<dbReference type="InterPro" id="IPR042070">
    <property type="entry name" value="PucR_C-HTH_sf"/>
</dbReference>
<dbReference type="InterPro" id="IPR025736">
    <property type="entry name" value="PucR_C-HTH_dom"/>
</dbReference>
<dbReference type="InterPro" id="IPR051448">
    <property type="entry name" value="CdaR-like_regulators"/>
</dbReference>
<keyword evidence="6" id="KW-1185">Reference proteome</keyword>
<evidence type="ECO:0000259" key="4">
    <source>
        <dbReference type="Pfam" id="PF17853"/>
    </source>
</evidence>
<dbReference type="Pfam" id="PF05651">
    <property type="entry name" value="Diacid_rec"/>
    <property type="match status" value="1"/>
</dbReference>
<dbReference type="PANTHER" id="PTHR33744:SF15">
    <property type="entry name" value="CARBOHYDRATE DIACID REGULATOR"/>
    <property type="match status" value="1"/>
</dbReference>
<organism evidence="5 6">
    <name type="scientific">Peribacillus deserti</name>
    <dbReference type="NCBI Taxonomy" id="673318"/>
    <lineage>
        <taxon>Bacteria</taxon>
        <taxon>Bacillati</taxon>
        <taxon>Bacillota</taxon>
        <taxon>Bacilli</taxon>
        <taxon>Bacillales</taxon>
        <taxon>Bacillaceae</taxon>
        <taxon>Peribacillus</taxon>
    </lineage>
</organism>
<evidence type="ECO:0000256" key="1">
    <source>
        <dbReference type="ARBA" id="ARBA00006754"/>
    </source>
</evidence>
<gene>
    <name evidence="5" type="ORF">JOC77_000936</name>
</gene>
<feature type="domain" description="Putative sugar diacid recognition" evidence="2">
    <location>
        <begin position="2"/>
        <end position="134"/>
    </location>
</feature>
<comment type="similarity">
    <text evidence="1">Belongs to the CdaR family.</text>
</comment>
<evidence type="ECO:0000259" key="2">
    <source>
        <dbReference type="Pfam" id="PF05651"/>
    </source>
</evidence>
<dbReference type="InterPro" id="IPR041522">
    <property type="entry name" value="CdaR_GGDEF"/>
</dbReference>
<protein>
    <submittedName>
        <fullName evidence="5">Carbohydrate diacid regulator</fullName>
    </submittedName>
</protein>
<dbReference type="EMBL" id="JAFBFI010000003">
    <property type="protein sequence ID" value="MBM7691529.1"/>
    <property type="molecule type" value="Genomic_DNA"/>
</dbReference>